<accession>A0A183FFJ3</accession>
<feature type="domain" description="SWIM-type" evidence="3">
    <location>
        <begin position="83"/>
        <end position="120"/>
    </location>
</feature>
<gene>
    <name evidence="4" type="ORF">HPBE_LOCUS5302</name>
</gene>
<keyword evidence="5" id="KW-1185">Reference proteome</keyword>
<dbReference type="AlphaFoldDB" id="A0A183FFJ3"/>
<reference evidence="4 5" key="1">
    <citation type="submission" date="2018-11" db="EMBL/GenBank/DDBJ databases">
        <authorList>
            <consortium name="Pathogen Informatics"/>
        </authorList>
    </citation>
    <scope>NUCLEOTIDE SEQUENCE [LARGE SCALE GENOMIC DNA]</scope>
</reference>
<evidence type="ECO:0000313" key="5">
    <source>
        <dbReference type="Proteomes" id="UP000050761"/>
    </source>
</evidence>
<keyword evidence="1" id="KW-0863">Zinc-finger</keyword>
<dbReference type="InterPro" id="IPR007527">
    <property type="entry name" value="Znf_SWIM"/>
</dbReference>
<keyword evidence="2" id="KW-0472">Membrane</keyword>
<organism evidence="5 6">
    <name type="scientific">Heligmosomoides polygyrus</name>
    <name type="common">Parasitic roundworm</name>
    <dbReference type="NCBI Taxonomy" id="6339"/>
    <lineage>
        <taxon>Eukaryota</taxon>
        <taxon>Metazoa</taxon>
        <taxon>Ecdysozoa</taxon>
        <taxon>Nematoda</taxon>
        <taxon>Chromadorea</taxon>
        <taxon>Rhabditida</taxon>
        <taxon>Rhabditina</taxon>
        <taxon>Rhabditomorpha</taxon>
        <taxon>Strongyloidea</taxon>
        <taxon>Heligmosomidae</taxon>
        <taxon>Heligmosomoides</taxon>
    </lineage>
</organism>
<dbReference type="WBParaSite" id="HPBE_0000530101-mRNA-1">
    <property type="protein sequence ID" value="HPBE_0000530101-mRNA-1"/>
    <property type="gene ID" value="HPBE_0000530101"/>
</dbReference>
<evidence type="ECO:0000256" key="2">
    <source>
        <dbReference type="SAM" id="Phobius"/>
    </source>
</evidence>
<evidence type="ECO:0000259" key="3">
    <source>
        <dbReference type="PROSITE" id="PS50966"/>
    </source>
</evidence>
<sequence>MNRRHLRQKRCLVTCHPTTTSGVFLWGANIACCRLRADGRRHSQCHIAVTSLRRFVFSPALAAAAAAAAVAVVVVTSNRQAIHIATVCRSEIISSCSCSCSDRSPHPPCQHLFLSIRSSLELCIRGESGSNLATVPSDRSVSH</sequence>
<feature type="transmembrane region" description="Helical" evidence="2">
    <location>
        <begin position="55"/>
        <end position="75"/>
    </location>
</feature>
<evidence type="ECO:0000313" key="4">
    <source>
        <dbReference type="EMBL" id="VDO64074.1"/>
    </source>
</evidence>
<keyword evidence="1" id="KW-0862">Zinc</keyword>
<evidence type="ECO:0000256" key="1">
    <source>
        <dbReference type="PROSITE-ProRule" id="PRU00325"/>
    </source>
</evidence>
<dbReference type="PROSITE" id="PS50966">
    <property type="entry name" value="ZF_SWIM"/>
    <property type="match status" value="1"/>
</dbReference>
<keyword evidence="2" id="KW-1133">Transmembrane helix</keyword>
<evidence type="ECO:0000313" key="6">
    <source>
        <dbReference type="WBParaSite" id="HPBE_0000530101-mRNA-1"/>
    </source>
</evidence>
<keyword evidence="1" id="KW-0479">Metal-binding</keyword>
<keyword evidence="2" id="KW-0812">Transmembrane</keyword>
<dbReference type="Proteomes" id="UP000050761">
    <property type="component" value="Unassembled WGS sequence"/>
</dbReference>
<reference evidence="6" key="2">
    <citation type="submission" date="2019-09" db="UniProtKB">
        <authorList>
            <consortium name="WormBaseParasite"/>
        </authorList>
    </citation>
    <scope>IDENTIFICATION</scope>
</reference>
<dbReference type="EMBL" id="UZAH01025447">
    <property type="protein sequence ID" value="VDO64074.1"/>
    <property type="molecule type" value="Genomic_DNA"/>
</dbReference>
<protein>
    <submittedName>
        <fullName evidence="6">SWIM-type domain-containing protein</fullName>
    </submittedName>
</protein>
<accession>A0A3P7Y0H5</accession>
<proteinExistence type="predicted"/>
<dbReference type="GO" id="GO:0008270">
    <property type="term" value="F:zinc ion binding"/>
    <property type="evidence" value="ECO:0007669"/>
    <property type="project" value="UniProtKB-KW"/>
</dbReference>
<name>A0A183FFJ3_HELPZ</name>